<gene>
    <name evidence="6" type="ORF">EKE94_08280</name>
</gene>
<dbReference type="InterPro" id="IPR000843">
    <property type="entry name" value="HTH_LacI"/>
</dbReference>
<dbReference type="Pfam" id="PF13377">
    <property type="entry name" value="Peripla_BP_3"/>
    <property type="match status" value="1"/>
</dbReference>
<dbReference type="PANTHER" id="PTHR30146">
    <property type="entry name" value="LACI-RELATED TRANSCRIPTIONAL REPRESSOR"/>
    <property type="match status" value="1"/>
</dbReference>
<dbReference type="InterPro" id="IPR028082">
    <property type="entry name" value="Peripla_BP_I"/>
</dbReference>
<dbReference type="InterPro" id="IPR010982">
    <property type="entry name" value="Lambda_DNA-bd_dom_sf"/>
</dbReference>
<keyword evidence="1" id="KW-0805">Transcription regulation</keyword>
<dbReference type="RefSeq" id="WP_127906112.1">
    <property type="nucleotide sequence ID" value="NZ_RQXX01000002.1"/>
</dbReference>
<keyword evidence="7" id="KW-1185">Reference proteome</keyword>
<evidence type="ECO:0000256" key="2">
    <source>
        <dbReference type="ARBA" id="ARBA00023125"/>
    </source>
</evidence>
<dbReference type="Proteomes" id="UP000285908">
    <property type="component" value="Unassembled WGS sequence"/>
</dbReference>
<evidence type="ECO:0000313" key="7">
    <source>
        <dbReference type="Proteomes" id="UP000285908"/>
    </source>
</evidence>
<evidence type="ECO:0000313" key="6">
    <source>
        <dbReference type="EMBL" id="RVV98878.1"/>
    </source>
</evidence>
<dbReference type="Gene3D" id="3.40.50.2300">
    <property type="match status" value="2"/>
</dbReference>
<dbReference type="AlphaFoldDB" id="A0A438AJM5"/>
<dbReference type="GO" id="GO:0003700">
    <property type="term" value="F:DNA-binding transcription factor activity"/>
    <property type="evidence" value="ECO:0007669"/>
    <property type="project" value="TreeGrafter"/>
</dbReference>
<dbReference type="GO" id="GO:0000976">
    <property type="term" value="F:transcription cis-regulatory region binding"/>
    <property type="evidence" value="ECO:0007669"/>
    <property type="project" value="TreeGrafter"/>
</dbReference>
<dbReference type="PROSITE" id="PS50932">
    <property type="entry name" value="HTH_LACI_2"/>
    <property type="match status" value="1"/>
</dbReference>
<dbReference type="EMBL" id="RQXX01000002">
    <property type="protein sequence ID" value="RVV98878.1"/>
    <property type="molecule type" value="Genomic_DNA"/>
</dbReference>
<dbReference type="SMART" id="SM00354">
    <property type="entry name" value="HTH_LACI"/>
    <property type="match status" value="1"/>
</dbReference>
<keyword evidence="3" id="KW-0804">Transcription</keyword>
<sequence length="430" mass="47511">MVIVALDEEGAKRHRQTRSERALSGTARPHDEDRIMLLQSLVSRDRFDVRAKADFKLDFVPACMIALSFTTRDGYCCRMRRQDNDKSGKKNSKAPTLKDVARESGVSAITVSRCFRHPDLVSDDVRERVMTAVTRLGYVPNLAASALASRRTDVIGLLLPSLSNNVYLDVVNGAFDRVSGTPHTLQIGNHRYSPFEEEKLIRVFLQQNPTGLIVAGGEQTMASADLLREAACRVVQIMDIDIDVIDLAVGLNHERAATEAVSGLHRQGYRHVGFLGARMDRRSQKRMEGYRRAVADVGEADRVSTSLQPSSARIGADLLTDLLARHPETDAVFTNNDDIALGAALECQRRGIRVPDTFGICGFNGMDLLQEMNPPISTVSIDRYRMGWLAVDRLIELKDAGRVAGGGCEDIGFEVAWRGTTREEIAVKES</sequence>
<evidence type="ECO:0000259" key="5">
    <source>
        <dbReference type="PROSITE" id="PS50932"/>
    </source>
</evidence>
<dbReference type="CDD" id="cd01392">
    <property type="entry name" value="HTH_LacI"/>
    <property type="match status" value="1"/>
</dbReference>
<feature type="region of interest" description="Disordered" evidence="4">
    <location>
        <begin position="9"/>
        <end position="28"/>
    </location>
</feature>
<accession>A0A438AJM5</accession>
<comment type="caution">
    <text evidence="6">The sequence shown here is derived from an EMBL/GenBank/DDBJ whole genome shotgun (WGS) entry which is preliminary data.</text>
</comment>
<organism evidence="6 7">
    <name type="scientific">Mesobaculum littorinae</name>
    <dbReference type="NCBI Taxonomy" id="2486419"/>
    <lineage>
        <taxon>Bacteria</taxon>
        <taxon>Pseudomonadati</taxon>
        <taxon>Pseudomonadota</taxon>
        <taxon>Alphaproteobacteria</taxon>
        <taxon>Rhodobacterales</taxon>
        <taxon>Roseobacteraceae</taxon>
        <taxon>Mesobaculum</taxon>
    </lineage>
</organism>
<protein>
    <submittedName>
        <fullName evidence="6">LacI family DNA-binding transcriptional regulator</fullName>
    </submittedName>
</protein>
<evidence type="ECO:0000256" key="1">
    <source>
        <dbReference type="ARBA" id="ARBA00023015"/>
    </source>
</evidence>
<dbReference type="SUPFAM" id="SSF53822">
    <property type="entry name" value="Periplasmic binding protein-like I"/>
    <property type="match status" value="1"/>
</dbReference>
<dbReference type="Pfam" id="PF00356">
    <property type="entry name" value="LacI"/>
    <property type="match status" value="1"/>
</dbReference>
<dbReference type="OrthoDB" id="7170131at2"/>
<evidence type="ECO:0000256" key="4">
    <source>
        <dbReference type="SAM" id="MobiDB-lite"/>
    </source>
</evidence>
<name>A0A438AJM5_9RHOB</name>
<dbReference type="InterPro" id="IPR046335">
    <property type="entry name" value="LacI/GalR-like_sensor"/>
</dbReference>
<keyword evidence="2 6" id="KW-0238">DNA-binding</keyword>
<dbReference type="PANTHER" id="PTHR30146:SF2">
    <property type="entry name" value="HTH-TYPE TRANSCRIPTIONAL REGULATOR GNTR"/>
    <property type="match status" value="1"/>
</dbReference>
<proteinExistence type="predicted"/>
<evidence type="ECO:0000256" key="3">
    <source>
        <dbReference type="ARBA" id="ARBA00023163"/>
    </source>
</evidence>
<feature type="domain" description="HTH lacI-type" evidence="5">
    <location>
        <begin position="95"/>
        <end position="149"/>
    </location>
</feature>
<dbReference type="SUPFAM" id="SSF47413">
    <property type="entry name" value="lambda repressor-like DNA-binding domains"/>
    <property type="match status" value="1"/>
</dbReference>
<dbReference type="Gene3D" id="1.10.260.40">
    <property type="entry name" value="lambda repressor-like DNA-binding domains"/>
    <property type="match status" value="1"/>
</dbReference>
<reference evidence="6 7" key="1">
    <citation type="submission" date="2018-11" db="EMBL/GenBank/DDBJ databases">
        <title>Mesobaculum littorinae gen. nov., sp. nov., isolated from Littorina scabra that represents a novel genus of the order Rhodobacteraceae.</title>
        <authorList>
            <person name="Li F."/>
        </authorList>
    </citation>
    <scope>NUCLEOTIDE SEQUENCE [LARGE SCALE GENOMIC DNA]</scope>
    <source>
        <strain evidence="6 7">M0103</strain>
    </source>
</reference>
<dbReference type="CDD" id="cd01575">
    <property type="entry name" value="PBP1_GntR"/>
    <property type="match status" value="1"/>
</dbReference>